<dbReference type="EMBL" id="NKXO01000009">
    <property type="protein sequence ID" value="PKQ70237.1"/>
    <property type="molecule type" value="Genomic_DNA"/>
</dbReference>
<evidence type="ECO:0000313" key="2">
    <source>
        <dbReference type="EMBL" id="PKQ70237.1"/>
    </source>
</evidence>
<evidence type="ECO:0000313" key="3">
    <source>
        <dbReference type="Proteomes" id="UP000233387"/>
    </source>
</evidence>
<dbReference type="RefSeq" id="WP_165778072.1">
    <property type="nucleotide sequence ID" value="NZ_NKXO01000009.1"/>
</dbReference>
<evidence type="ECO:0000256" key="1">
    <source>
        <dbReference type="SAM" id="SignalP"/>
    </source>
</evidence>
<comment type="caution">
    <text evidence="2">The sequence shown here is derived from an EMBL/GenBank/DDBJ whole genome shotgun (WGS) entry which is preliminary data.</text>
</comment>
<keyword evidence="1" id="KW-0732">Signal</keyword>
<reference evidence="2 3" key="1">
    <citation type="submission" date="2017-06" db="EMBL/GenBank/DDBJ databases">
        <title>Raineya orbicola gen. nov., sp. nov. a slightly thermophilic bacterium of the phylum Bacteroidetes and the description of Raineyaceae fam. nov.</title>
        <authorList>
            <person name="Albuquerque L."/>
            <person name="Polonia A.R.M."/>
            <person name="Barroso C."/>
            <person name="Froufe H.J.C."/>
            <person name="Lage O."/>
            <person name="Lobo-Da-Cunha A."/>
            <person name="Egas C."/>
            <person name="Da Costa M.S."/>
        </authorList>
    </citation>
    <scope>NUCLEOTIDE SEQUENCE [LARGE SCALE GENOMIC DNA]</scope>
    <source>
        <strain evidence="2 3">SPSPC-11</strain>
    </source>
</reference>
<accession>A0A2N3IIV2</accession>
<sequence length="45" mass="5216">MKKLKFFFAFTALVALLATSACTRRYTCPTYLKQEPKTEKQDIRG</sequence>
<protein>
    <recommendedName>
        <fullName evidence="4">Lipoprotein</fullName>
    </recommendedName>
</protein>
<dbReference type="Proteomes" id="UP000233387">
    <property type="component" value="Unassembled WGS sequence"/>
</dbReference>
<gene>
    <name evidence="2" type="ORF">Rain11_0758</name>
</gene>
<keyword evidence="3" id="KW-1185">Reference proteome</keyword>
<proteinExistence type="predicted"/>
<organism evidence="2 3">
    <name type="scientific">Raineya orbicola</name>
    <dbReference type="NCBI Taxonomy" id="2016530"/>
    <lineage>
        <taxon>Bacteria</taxon>
        <taxon>Pseudomonadati</taxon>
        <taxon>Bacteroidota</taxon>
        <taxon>Cytophagia</taxon>
        <taxon>Cytophagales</taxon>
        <taxon>Raineyaceae</taxon>
        <taxon>Raineya</taxon>
    </lineage>
</organism>
<evidence type="ECO:0008006" key="4">
    <source>
        <dbReference type="Google" id="ProtNLM"/>
    </source>
</evidence>
<name>A0A2N3IIV2_9BACT</name>
<feature type="chain" id="PRO_5014936896" description="Lipoprotein" evidence="1">
    <location>
        <begin position="24"/>
        <end position="45"/>
    </location>
</feature>
<dbReference type="PROSITE" id="PS51257">
    <property type="entry name" value="PROKAR_LIPOPROTEIN"/>
    <property type="match status" value="1"/>
</dbReference>
<dbReference type="AlphaFoldDB" id="A0A2N3IIV2"/>
<feature type="signal peptide" evidence="1">
    <location>
        <begin position="1"/>
        <end position="23"/>
    </location>
</feature>